<protein>
    <submittedName>
        <fullName evidence="2">Uncharacterized protein</fullName>
    </submittedName>
</protein>
<dbReference type="RefSeq" id="WP_386186654.1">
    <property type="nucleotide sequence ID" value="NZ_JBHSBC010000001.1"/>
</dbReference>
<gene>
    <name evidence="2" type="ORF">ACFOYY_00050</name>
</gene>
<evidence type="ECO:0000313" key="3">
    <source>
        <dbReference type="Proteomes" id="UP001595698"/>
    </source>
</evidence>
<evidence type="ECO:0000256" key="1">
    <source>
        <dbReference type="SAM" id="MobiDB-lite"/>
    </source>
</evidence>
<name>A0ABV8ES41_9ACTN</name>
<reference evidence="3" key="1">
    <citation type="journal article" date="2019" name="Int. J. Syst. Evol. Microbiol.">
        <title>The Global Catalogue of Microorganisms (GCM) 10K type strain sequencing project: providing services to taxonomists for standard genome sequencing and annotation.</title>
        <authorList>
            <consortium name="The Broad Institute Genomics Platform"/>
            <consortium name="The Broad Institute Genome Sequencing Center for Infectious Disease"/>
            <person name="Wu L."/>
            <person name="Ma J."/>
        </authorList>
    </citation>
    <scope>NUCLEOTIDE SEQUENCE [LARGE SCALE GENOMIC DNA]</scope>
    <source>
        <strain evidence="3">TBRC 7912</strain>
    </source>
</reference>
<comment type="caution">
    <text evidence="2">The sequence shown here is derived from an EMBL/GenBank/DDBJ whole genome shotgun (WGS) entry which is preliminary data.</text>
</comment>
<proteinExistence type="predicted"/>
<evidence type="ECO:0000313" key="2">
    <source>
        <dbReference type="EMBL" id="MFC3978495.1"/>
    </source>
</evidence>
<keyword evidence="3" id="KW-1185">Reference proteome</keyword>
<sequence>MSGSQVTGGNVAGFEGVMIGRAGGHPGGPGPVTPRCGARGAAGVPAHSGRLGTELRWNG</sequence>
<dbReference type="EMBL" id="JBHSBC010000001">
    <property type="protein sequence ID" value="MFC3978495.1"/>
    <property type="molecule type" value="Genomic_DNA"/>
</dbReference>
<organism evidence="2 3">
    <name type="scientific">Streptosporangium jomthongense</name>
    <dbReference type="NCBI Taxonomy" id="1193683"/>
    <lineage>
        <taxon>Bacteria</taxon>
        <taxon>Bacillati</taxon>
        <taxon>Actinomycetota</taxon>
        <taxon>Actinomycetes</taxon>
        <taxon>Streptosporangiales</taxon>
        <taxon>Streptosporangiaceae</taxon>
        <taxon>Streptosporangium</taxon>
    </lineage>
</organism>
<feature type="region of interest" description="Disordered" evidence="1">
    <location>
        <begin position="16"/>
        <end position="59"/>
    </location>
</feature>
<dbReference type="Proteomes" id="UP001595698">
    <property type="component" value="Unassembled WGS sequence"/>
</dbReference>
<accession>A0ABV8ES41</accession>